<gene>
    <name evidence="6" type="ORF">E0L32_008167</name>
</gene>
<dbReference type="GO" id="GO:0010265">
    <property type="term" value="P:SCF complex assembly"/>
    <property type="evidence" value="ECO:0007669"/>
    <property type="project" value="InterPro"/>
</dbReference>
<feature type="domain" description="TATA-binding protein interacting (TIP20)" evidence="5">
    <location>
        <begin position="1163"/>
        <end position="1337"/>
    </location>
</feature>
<dbReference type="PANTHER" id="PTHR12696">
    <property type="entry name" value="TIP120"/>
    <property type="match status" value="1"/>
</dbReference>
<feature type="region of interest" description="Disordered" evidence="4">
    <location>
        <begin position="480"/>
        <end position="531"/>
    </location>
</feature>
<dbReference type="InterPro" id="IPR016024">
    <property type="entry name" value="ARM-type_fold"/>
</dbReference>
<dbReference type="OrthoDB" id="6260732at2759"/>
<dbReference type="STRING" id="1093900.A0A507B1F5"/>
<protein>
    <recommendedName>
        <fullName evidence="5">TATA-binding protein interacting (TIP20) domain-containing protein</fullName>
    </recommendedName>
</protein>
<dbReference type="SUPFAM" id="SSF48371">
    <property type="entry name" value="ARM repeat"/>
    <property type="match status" value="1"/>
</dbReference>
<name>A0A507B1F5_9PEZI</name>
<sequence>MATTIPQNPTTQTVNLLLQKLNDTDPDFRFMSLNDLLQVLDICKPDLLHHDYNTAARTVDHLVRALDDNNGEVQNLAIKCLGPLVRKLPSQIMGPLMEKLSTLKLKNSVDNTVPALALKNVIEALPRPVPGVAPGKDVAEAYAGISRVLIPRLLGRSIQASKATGGAQNVRLPAFAEGLFDTNFEVNAETVDVLIEVVRCFGPMLQPVEVEALQDAVVSLLEKDKGTSVVKKRAVVATSILAVYLSDDLLPSFVERSVNFLSSPKANSVTRRLYITVLGSMARSIPMRFGQHLEAVVPLVLAALSEDELQAQLEALEDDSDMGDFNEVREAALVALEALLASCPNQMRPYTETSLAAILRYLKYDPNYAADDDEEMDEDEEEEEDDEFDGDDDFDMDEGFDDDDDASWKVRRCAAKAMHTLISTRSSGDLLDNGVLYDQAAPALIKRFAEREENVRLEVISAMSLLVRKTGEGVIADVRSETAQSENQPPASRKRRRQSSGGGATSFLAITSASSGSSRTSPRHKRARSGPQIALAEKTPSIIKAATKLLKGKLIPTKQAIIGLLDDIVAVQDGGLAEYFDQVLGPIIEAIKLSTASGAATGLSATGGNASATLGTLRITALRLTSRIAHHHESESLQPYLSNIVAGVLSAVKDRFYKISGEAVQTAEELISLITSSEAQANAAANKGDLQKLYDVVVDRTIATDVDAEVRQKAIQALGTLLSRTSTAQTVGMLSADQRREALGYLLERLKNETTRIASVRAIDDIAKKASSNVQFDPEWARQVAVELSAQLRKANRALRGASAQALRHLVHSPASAGCLDDKTVQSLVTALQPVITNNDAHLLSPALCVLADLVGVHPKLVVTPQIILALCQVLQSPVAGSVLEPLLELVTNIGQNGAGQPLMAGLLKDVGISGDPAVVGKVIGNLLVASGGSAGVTIDSFMGEVKNSQGDQLRASLALAVLGEVGLRLGDKSPIAPELFLEQFSNDLDKVALSAAVALGRAGAGNVSRYLPVILENMKTDSRTQYLLLHSVKETLQQGTISDAYIAPVWEQLLLSAGAEDNKAVCAECLGRVVIISPQAYIPKLEVRRSRAALLSNKDPSIKGIAVQAIRYSLPEASKAFDDVLEQHLVTMLNIMLSDRDMEIRRLAMTALNSAAHNKPELIVGHLGQLVPYVMEESKIKEELIREVQMGPFKHVVDDGLELRKGAYETLYALMETAFSRISIIDLYDRIVAGLGDVNDIRALCNLMVSKLVIIAPEETTRRLDSIADKFRATLSTKLKDNAVKQDHEKQDEANKSVLRVTLLLSEQLKGSSNAAGAASDIGANQRWAQYCEWVKKDFDRQLKVLREENMELGGRAMV</sequence>
<feature type="compositionally biased region" description="Polar residues" evidence="4">
    <location>
        <begin position="481"/>
        <end position="490"/>
    </location>
</feature>
<evidence type="ECO:0000259" key="5">
    <source>
        <dbReference type="Pfam" id="PF08623"/>
    </source>
</evidence>
<dbReference type="InterPro" id="IPR011989">
    <property type="entry name" value="ARM-like"/>
</dbReference>
<dbReference type="EMBL" id="SKBQ01000052">
    <property type="protein sequence ID" value="TPX10961.1"/>
    <property type="molecule type" value="Genomic_DNA"/>
</dbReference>
<evidence type="ECO:0000313" key="6">
    <source>
        <dbReference type="EMBL" id="TPX10961.1"/>
    </source>
</evidence>
<dbReference type="GeneID" id="41975614"/>
<dbReference type="Pfam" id="PF25782">
    <property type="entry name" value="TPR_CAND1"/>
    <property type="match status" value="1"/>
</dbReference>
<proteinExistence type="inferred from homology"/>
<dbReference type="RefSeq" id="XP_030992672.1">
    <property type="nucleotide sequence ID" value="XM_031142991.1"/>
</dbReference>
<feature type="region of interest" description="Disordered" evidence="4">
    <location>
        <begin position="369"/>
        <end position="403"/>
    </location>
</feature>
<dbReference type="Proteomes" id="UP000319257">
    <property type="component" value="Unassembled WGS sequence"/>
</dbReference>
<dbReference type="Pfam" id="PF08623">
    <property type="entry name" value="TIP120"/>
    <property type="match status" value="1"/>
</dbReference>
<feature type="compositionally biased region" description="Low complexity" evidence="4">
    <location>
        <begin position="506"/>
        <end position="520"/>
    </location>
</feature>
<evidence type="ECO:0000313" key="7">
    <source>
        <dbReference type="Proteomes" id="UP000319257"/>
    </source>
</evidence>
<feature type="compositionally biased region" description="Acidic residues" evidence="4">
    <location>
        <begin position="370"/>
        <end position="403"/>
    </location>
</feature>
<dbReference type="InterPro" id="IPR039852">
    <property type="entry name" value="CAND1/CAND2"/>
</dbReference>
<comment type="caution">
    <text evidence="6">The sequence shown here is derived from an EMBL/GenBank/DDBJ whole genome shotgun (WGS) entry which is preliminary data.</text>
</comment>
<evidence type="ECO:0000256" key="4">
    <source>
        <dbReference type="SAM" id="MobiDB-lite"/>
    </source>
</evidence>
<evidence type="ECO:0000256" key="2">
    <source>
        <dbReference type="ARBA" id="ARBA00022737"/>
    </source>
</evidence>
<keyword evidence="3" id="KW-0833">Ubl conjugation pathway</keyword>
<keyword evidence="7" id="KW-1185">Reference proteome</keyword>
<evidence type="ECO:0000256" key="1">
    <source>
        <dbReference type="ARBA" id="ARBA00007657"/>
    </source>
</evidence>
<dbReference type="InterPro" id="IPR013932">
    <property type="entry name" value="TATA-bd_TIP120"/>
</dbReference>
<evidence type="ECO:0000256" key="3">
    <source>
        <dbReference type="ARBA" id="ARBA00022786"/>
    </source>
</evidence>
<accession>A0A507B1F5</accession>
<dbReference type="Gene3D" id="1.25.10.10">
    <property type="entry name" value="Leucine-rich Repeat Variant"/>
    <property type="match status" value="1"/>
</dbReference>
<comment type="similarity">
    <text evidence="1">Belongs to the CAND family.</text>
</comment>
<organism evidence="6 7">
    <name type="scientific">Thyridium curvatum</name>
    <dbReference type="NCBI Taxonomy" id="1093900"/>
    <lineage>
        <taxon>Eukaryota</taxon>
        <taxon>Fungi</taxon>
        <taxon>Dikarya</taxon>
        <taxon>Ascomycota</taxon>
        <taxon>Pezizomycotina</taxon>
        <taxon>Sordariomycetes</taxon>
        <taxon>Sordariomycetidae</taxon>
        <taxon>Thyridiales</taxon>
        <taxon>Thyridiaceae</taxon>
        <taxon>Thyridium</taxon>
    </lineage>
</organism>
<keyword evidence="2" id="KW-0677">Repeat</keyword>
<dbReference type="InParanoid" id="A0A507B1F5"/>
<reference evidence="6 7" key="1">
    <citation type="submission" date="2019-06" db="EMBL/GenBank/DDBJ databases">
        <title>Draft genome sequence of the filamentous fungus Phialemoniopsis curvata isolated from diesel fuel.</title>
        <authorList>
            <person name="Varaljay V.A."/>
            <person name="Lyon W.J."/>
            <person name="Crouch A.L."/>
            <person name="Drake C.E."/>
            <person name="Hollomon J.M."/>
            <person name="Nadeau L.J."/>
            <person name="Nunn H.S."/>
            <person name="Stevenson B.S."/>
            <person name="Bojanowski C.L."/>
            <person name="Crookes-Goodson W.J."/>
        </authorList>
    </citation>
    <scope>NUCLEOTIDE SEQUENCE [LARGE SCALE GENOMIC DNA]</scope>
    <source>
        <strain evidence="6 7">D216</strain>
    </source>
</reference>